<organism evidence="1 2">
    <name type="scientific">Momordica charantia</name>
    <name type="common">Bitter gourd</name>
    <name type="synonym">Balsam pear</name>
    <dbReference type="NCBI Taxonomy" id="3673"/>
    <lineage>
        <taxon>Eukaryota</taxon>
        <taxon>Viridiplantae</taxon>
        <taxon>Streptophyta</taxon>
        <taxon>Embryophyta</taxon>
        <taxon>Tracheophyta</taxon>
        <taxon>Spermatophyta</taxon>
        <taxon>Magnoliopsida</taxon>
        <taxon>eudicotyledons</taxon>
        <taxon>Gunneridae</taxon>
        <taxon>Pentapetalae</taxon>
        <taxon>rosids</taxon>
        <taxon>fabids</taxon>
        <taxon>Cucurbitales</taxon>
        <taxon>Cucurbitaceae</taxon>
        <taxon>Momordiceae</taxon>
        <taxon>Momordica</taxon>
    </lineage>
</organism>
<dbReference type="RefSeq" id="XP_022154958.1">
    <property type="nucleotide sequence ID" value="XM_022299266.1"/>
</dbReference>
<dbReference type="PANTHER" id="PTHR11439:SF455">
    <property type="entry name" value="RLK (RECEPTOR-LIKE PROTEIN KINASE) 8, PUTATIVE-RELATED"/>
    <property type="match status" value="1"/>
</dbReference>
<dbReference type="GeneID" id="111022102"/>
<protein>
    <submittedName>
        <fullName evidence="2">Uncharacterized protein LOC111022102</fullName>
    </submittedName>
</protein>
<reference evidence="2" key="1">
    <citation type="submission" date="2025-08" db="UniProtKB">
        <authorList>
            <consortium name="RefSeq"/>
        </authorList>
    </citation>
    <scope>IDENTIFICATION</scope>
    <source>
        <strain evidence="2">OHB3-1</strain>
    </source>
</reference>
<proteinExistence type="predicted"/>
<sequence>MRLGEEAPATFIEWNSISTPVVSSSVFSAKGGELFPAPSLYRSIVGSLQYVTVTRPQPEIAYVVNRVCQFMHQLSLLHWQAVKRILRYLKGALHHGLLLSKPSHLNIHGFADDDWASNLDDRKSTSSYCIYFGGNLVTWGSMKQHIISGSSTEAEFCCIANAATKLIWLHSRLKELSIVSNKPSVLWCDNLEAVHLSANPTLHLRTKHVELDIYFVGDLVLQKKLVVMHLPSTEQIADVFTKPLSAKTFLPICDKLNFFSPEVIGLGVLR</sequence>
<dbReference type="Proteomes" id="UP000504603">
    <property type="component" value="Unplaced"/>
</dbReference>
<keyword evidence="1" id="KW-1185">Reference proteome</keyword>
<gene>
    <name evidence="2" type="primary">LOC111022102</name>
</gene>
<dbReference type="KEGG" id="mcha:111022102"/>
<accession>A0A6J1DLP8</accession>
<dbReference type="SUPFAM" id="SSF56672">
    <property type="entry name" value="DNA/RNA polymerases"/>
    <property type="match status" value="1"/>
</dbReference>
<name>A0A6J1DLP8_MOMCH</name>
<dbReference type="AlphaFoldDB" id="A0A6J1DLP8"/>
<dbReference type="OrthoDB" id="414945at2759"/>
<dbReference type="InterPro" id="IPR043502">
    <property type="entry name" value="DNA/RNA_pol_sf"/>
</dbReference>
<evidence type="ECO:0000313" key="1">
    <source>
        <dbReference type="Proteomes" id="UP000504603"/>
    </source>
</evidence>
<evidence type="ECO:0000313" key="2">
    <source>
        <dbReference type="RefSeq" id="XP_022154958.1"/>
    </source>
</evidence>
<dbReference type="CDD" id="cd09272">
    <property type="entry name" value="RNase_HI_RT_Ty1"/>
    <property type="match status" value="1"/>
</dbReference>
<dbReference type="PANTHER" id="PTHR11439">
    <property type="entry name" value="GAG-POL-RELATED RETROTRANSPOSON"/>
    <property type="match status" value="1"/>
</dbReference>